<organism evidence="7 8">
    <name type="scientific">Thalassolituus maritimus</name>
    <dbReference type="NCBI Taxonomy" id="484498"/>
    <lineage>
        <taxon>Bacteria</taxon>
        <taxon>Pseudomonadati</taxon>
        <taxon>Pseudomonadota</taxon>
        <taxon>Gammaproteobacteria</taxon>
        <taxon>Oceanospirillales</taxon>
        <taxon>Oceanospirillaceae</taxon>
        <taxon>Thalassolituus</taxon>
    </lineage>
</organism>
<keyword evidence="4" id="KW-0233">DNA recombination</keyword>
<dbReference type="InterPro" id="IPR002513">
    <property type="entry name" value="Tn3_Tnp_DDE_dom"/>
</dbReference>
<evidence type="ECO:0000256" key="3">
    <source>
        <dbReference type="ARBA" id="ARBA00023125"/>
    </source>
</evidence>
<dbReference type="STRING" id="484498.SAMN05421686_10515"/>
<evidence type="ECO:0000256" key="4">
    <source>
        <dbReference type="ARBA" id="ARBA00023172"/>
    </source>
</evidence>
<reference evidence="8" key="1">
    <citation type="submission" date="2017-01" db="EMBL/GenBank/DDBJ databases">
        <authorList>
            <person name="Varghese N."/>
            <person name="Submissions S."/>
        </authorList>
    </citation>
    <scope>NUCLEOTIDE SEQUENCE [LARGE SCALE GENOMIC DNA]</scope>
    <source>
        <strain evidence="8">DSM 24913</strain>
    </source>
</reference>
<evidence type="ECO:0000313" key="8">
    <source>
        <dbReference type="Proteomes" id="UP000185639"/>
    </source>
</evidence>
<keyword evidence="2" id="KW-0815">Transposition</keyword>
<dbReference type="AlphaFoldDB" id="A0A1N7M801"/>
<accession>A0A1N7M801</accession>
<evidence type="ECO:0000259" key="5">
    <source>
        <dbReference type="Pfam" id="PF01526"/>
    </source>
</evidence>
<protein>
    <submittedName>
        <fullName evidence="7">Transposase and inactivated derivatives, TnpA family</fullName>
    </submittedName>
</protein>
<dbReference type="InterPro" id="IPR047653">
    <property type="entry name" value="Tn3-like_transpos"/>
</dbReference>
<evidence type="ECO:0000259" key="6">
    <source>
        <dbReference type="Pfam" id="PF13700"/>
    </source>
</evidence>
<keyword evidence="8" id="KW-1185">Reference proteome</keyword>
<proteinExistence type="inferred from homology"/>
<dbReference type="GO" id="GO:0006313">
    <property type="term" value="P:DNA transposition"/>
    <property type="evidence" value="ECO:0007669"/>
    <property type="project" value="InterPro"/>
</dbReference>
<dbReference type="Pfam" id="PF13700">
    <property type="entry name" value="DUF4158"/>
    <property type="match status" value="1"/>
</dbReference>
<feature type="domain" description="Tn3 transposase DDE" evidence="5">
    <location>
        <begin position="595"/>
        <end position="986"/>
    </location>
</feature>
<dbReference type="Pfam" id="PF01526">
    <property type="entry name" value="DDE_Tnp_Tn3"/>
    <property type="match status" value="1"/>
</dbReference>
<dbReference type="OrthoDB" id="5292689at2"/>
<gene>
    <name evidence="7" type="ORF">SAMN05421686_10515</name>
</gene>
<keyword evidence="3" id="KW-0238">DNA-binding</keyword>
<sequence>MENIERIQLLSSTEVEELYARPEFNTHEQSLYFSLSPTERAALEQFRNTQTRIHFILQLGYFKAKQQFFNYSLDEVSADVEYIVATYYNGADAAQFTGNLSREYSRKQRQAILSLFDYRSWSPQFRAEIESHIGLLLRYYPKGHSAFRQLLAFFDHQNLIIPSYRTFQDMFSRAFAAEEQRLNNAISSIPSSISGQLMTLVRRDDGITALNIIRADQKDFQYTAVKSEVDKTLRIEELYEFANGFIPSLGLSKNAVRYYADVAEQYAASRLRRLSKPQKWLYALCFVYHRYQQIMDNLIVSFCYHTRAIMDAGKTYASMAHMEHSSKVVTDFPKLAKFLKWFPNRNPNMSQDELNEAAYSMLPKEQFSAMAEFLEGKSFDKKAALWEYYGKSSRIFALYLRPIFTTVKLEYYKENSYIGELINLLKAHYASGKSPSDLKICDDLGFTIPKNMNQYLKREPNDTHIDPYLFEFFVYQKIYHEIDRGRLYCNDSVSYCDIDTDLVDDALVDDVEKIAAEFGYPKIPIYCDQRLEEALQELNNAWERTTHNIRENNNHGFSVRETKTGQQHWSLLYDSVEKLDDAFFKNLPKVDIASIVMFIGDRIGMWSAFTHMKDRYTKRKKPLPLAINACLLSEAFGFGTLKMADMSDLEISQLRAMREDFVRVDTLCAANEIVSNHIHSLPIFNQWNLMDEKVLADADGQKFATTDSTIQSRYSRKHLGKGRGISLYTLLANYVAVNAKNIGLNEYEGHSLYDMIYNNKTDIDIHMVTGDNHSLNKLNFVTLDSIDVDYVPSIKNVRDAADDIYTAEPLDYDTGILKPKGVINVDRIRSQRRGVMRVLLSLIMQENTQSNIIRKLNSHARYARLKAALFEYNTIFKSIHVLNLIDDMELRKAIRSARNRTEAYHQLQSNIRKTYNGIFQGKRIVENRVSAHAARLIANCIVAYNSMILNAVYQRMLANGAPQAVIDEFIRISPIAWTHTLFTGRYNFKKSSGKIDVDAMARILEDHVKQHFWRDDGPQN</sequence>
<dbReference type="GO" id="GO:0004803">
    <property type="term" value="F:transposase activity"/>
    <property type="evidence" value="ECO:0007669"/>
    <property type="project" value="InterPro"/>
</dbReference>
<dbReference type="NCBIfam" id="NF033527">
    <property type="entry name" value="transpos_Tn3"/>
    <property type="match status" value="1"/>
</dbReference>
<comment type="similarity">
    <text evidence="1">Belongs to the transposase 7 family.</text>
</comment>
<evidence type="ECO:0000313" key="7">
    <source>
        <dbReference type="EMBL" id="SIS82218.1"/>
    </source>
</evidence>
<dbReference type="RefSeq" id="WP_076515238.1">
    <property type="nucleotide sequence ID" value="NZ_FTOH01000005.1"/>
</dbReference>
<dbReference type="Proteomes" id="UP000185639">
    <property type="component" value="Unassembled WGS sequence"/>
</dbReference>
<evidence type="ECO:0000256" key="1">
    <source>
        <dbReference type="ARBA" id="ARBA00009402"/>
    </source>
</evidence>
<dbReference type="GO" id="GO:0003677">
    <property type="term" value="F:DNA binding"/>
    <property type="evidence" value="ECO:0007669"/>
    <property type="project" value="UniProtKB-KW"/>
</dbReference>
<dbReference type="InterPro" id="IPR025296">
    <property type="entry name" value="DUF4158"/>
</dbReference>
<evidence type="ECO:0000256" key="2">
    <source>
        <dbReference type="ARBA" id="ARBA00022578"/>
    </source>
</evidence>
<feature type="domain" description="DUF4158" evidence="6">
    <location>
        <begin position="9"/>
        <end position="174"/>
    </location>
</feature>
<name>A0A1N7M801_9GAMM</name>
<dbReference type="EMBL" id="FTOH01000005">
    <property type="protein sequence ID" value="SIS82218.1"/>
    <property type="molecule type" value="Genomic_DNA"/>
</dbReference>